<reference evidence="1 2" key="1">
    <citation type="journal article" date="2020" name="Fungal Divers.">
        <title>Resolving the Mortierellaceae phylogeny through synthesis of multi-gene phylogenetics and phylogenomics.</title>
        <authorList>
            <person name="Vandepol N."/>
            <person name="Liber J."/>
            <person name="Desiro A."/>
            <person name="Na H."/>
            <person name="Kennedy M."/>
            <person name="Barry K."/>
            <person name="Grigoriev I.V."/>
            <person name="Miller A.N."/>
            <person name="O'Donnell K."/>
            <person name="Stajich J.E."/>
            <person name="Bonito G."/>
        </authorList>
    </citation>
    <scope>NUCLEOTIDE SEQUENCE [LARGE SCALE GENOMIC DNA]</scope>
    <source>
        <strain evidence="1 2">AD045</strain>
    </source>
</reference>
<dbReference type="Gene3D" id="3.80.10.10">
    <property type="entry name" value="Ribonuclease Inhibitor"/>
    <property type="match status" value="1"/>
</dbReference>
<evidence type="ECO:0000313" key="1">
    <source>
        <dbReference type="EMBL" id="KAG0298762.1"/>
    </source>
</evidence>
<evidence type="ECO:0000313" key="2">
    <source>
        <dbReference type="Proteomes" id="UP001194696"/>
    </source>
</evidence>
<gene>
    <name evidence="1" type="ORF">BGZ96_007637</name>
</gene>
<dbReference type="SUPFAM" id="SSF52047">
    <property type="entry name" value="RNI-like"/>
    <property type="match status" value="1"/>
</dbReference>
<accession>A0ABQ7KJE0</accession>
<organism evidence="1 2">
    <name type="scientific">Linnemannia gamsii</name>
    <dbReference type="NCBI Taxonomy" id="64522"/>
    <lineage>
        <taxon>Eukaryota</taxon>
        <taxon>Fungi</taxon>
        <taxon>Fungi incertae sedis</taxon>
        <taxon>Mucoromycota</taxon>
        <taxon>Mortierellomycotina</taxon>
        <taxon>Mortierellomycetes</taxon>
        <taxon>Mortierellales</taxon>
        <taxon>Mortierellaceae</taxon>
        <taxon>Linnemannia</taxon>
    </lineage>
</organism>
<dbReference type="Proteomes" id="UP001194696">
    <property type="component" value="Unassembled WGS sequence"/>
</dbReference>
<protein>
    <recommendedName>
        <fullName evidence="3">FBD domain-containing protein</fullName>
    </recommendedName>
</protein>
<sequence>MAPLVNLLAGKYYIGTKPIPAEVIHRNSRFLRIREVQKLPQFGVDPMLFECTNLVALSVFVGVDENCSEGRLEQVLGTVSRTLRVLKVGRNYGLRPDLLKKDNGGLVLDQLESLKWTCDEPADGYLCELVKWCPYLQSLKLRVKHDEWDFSRLADCLRTSCPKFDTLKLHTTRATRHMETLIRDGSTPGFRNLHLTFEGNTDKVMTVILGHAATLQDLHISPSRDVGDGAFYIRLLVECKRLKSLRYFPQGAEYDYGFFQLLTQQRWGCRGLQEIVIVANSFVQYDKHTAAERQELRALLQEMSWVAVDEDDGEVEEPIRIIHLRAYTRGDRCSSARGDPNVVVGLFLFRRVSSF</sequence>
<dbReference type="EMBL" id="JAAAIM010000004">
    <property type="protein sequence ID" value="KAG0298762.1"/>
    <property type="molecule type" value="Genomic_DNA"/>
</dbReference>
<dbReference type="InterPro" id="IPR032675">
    <property type="entry name" value="LRR_dom_sf"/>
</dbReference>
<proteinExistence type="predicted"/>
<comment type="caution">
    <text evidence="1">The sequence shown here is derived from an EMBL/GenBank/DDBJ whole genome shotgun (WGS) entry which is preliminary data.</text>
</comment>
<evidence type="ECO:0008006" key="3">
    <source>
        <dbReference type="Google" id="ProtNLM"/>
    </source>
</evidence>
<keyword evidence="2" id="KW-1185">Reference proteome</keyword>
<name>A0ABQ7KJE0_9FUNG</name>